<gene>
    <name evidence="12" type="primary">dapB</name>
    <name evidence="17" type="ordered locus">SpiBuddy_1118</name>
</gene>
<dbReference type="Proteomes" id="UP000008466">
    <property type="component" value="Chromosome"/>
</dbReference>
<feature type="binding site" evidence="12">
    <location>
        <begin position="108"/>
        <end position="111"/>
    </location>
    <ligand>
        <name>NAD(+)</name>
        <dbReference type="ChEBI" id="CHEBI:57540"/>
    </ligand>
</feature>
<accession>F0RVF1</accession>
<comment type="function">
    <text evidence="12">Catalyzes the conversion of 4-hydroxy-tetrahydrodipicolinate (HTPA) to tetrahydrodipicolinate.</text>
</comment>
<evidence type="ECO:0000313" key="17">
    <source>
        <dbReference type="EMBL" id="ADY12943.1"/>
    </source>
</evidence>
<dbReference type="GO" id="GO:0004072">
    <property type="term" value="F:aspartate kinase activity"/>
    <property type="evidence" value="ECO:0007669"/>
    <property type="project" value="UniProtKB-ARBA"/>
</dbReference>
<feature type="binding site" evidence="12">
    <location>
        <position position="39"/>
    </location>
    <ligand>
        <name>NAD(+)</name>
        <dbReference type="ChEBI" id="CHEBI:57540"/>
    </ligand>
</feature>
<feature type="binding site" evidence="12">
    <location>
        <begin position="151"/>
        <end position="152"/>
    </location>
    <ligand>
        <name>(S)-2,3,4,5-tetrahydrodipicolinate</name>
        <dbReference type="ChEBI" id="CHEBI:16845"/>
    </ligand>
</feature>
<evidence type="ECO:0000256" key="11">
    <source>
        <dbReference type="ARBA" id="ARBA00023154"/>
    </source>
</evidence>
<comment type="subunit">
    <text evidence="12">Homotetramer.</text>
</comment>
<dbReference type="EMBL" id="CP002541">
    <property type="protein sequence ID" value="ADY12943.1"/>
    <property type="molecule type" value="Genomic_DNA"/>
</dbReference>
<dbReference type="EC" id="1.17.1.8" evidence="12 13"/>
<dbReference type="Pfam" id="PF01113">
    <property type="entry name" value="DapB_N"/>
    <property type="match status" value="1"/>
</dbReference>
<evidence type="ECO:0000256" key="3">
    <source>
        <dbReference type="ARBA" id="ARBA00022605"/>
    </source>
</evidence>
<name>F0RVF1_SPHGB</name>
<feature type="active site" description="Proton donor" evidence="12">
    <location>
        <position position="145"/>
    </location>
</feature>
<feature type="binding site" evidence="12">
    <location>
        <position position="142"/>
    </location>
    <ligand>
        <name>(S)-2,3,4,5-tetrahydrodipicolinate</name>
        <dbReference type="ChEBI" id="CHEBI:16845"/>
    </ligand>
</feature>
<feature type="binding site" evidence="12">
    <location>
        <begin position="8"/>
        <end position="13"/>
    </location>
    <ligand>
        <name>NAD(+)</name>
        <dbReference type="ChEBI" id="CHEBI:57540"/>
    </ligand>
</feature>
<dbReference type="InterPro" id="IPR045865">
    <property type="entry name" value="ACT-like_dom_sf"/>
</dbReference>
<evidence type="ECO:0000259" key="14">
    <source>
        <dbReference type="Pfam" id="PF01113"/>
    </source>
</evidence>
<dbReference type="CDD" id="cd02274">
    <property type="entry name" value="DHDPR_N"/>
    <property type="match status" value="1"/>
</dbReference>
<evidence type="ECO:0000256" key="7">
    <source>
        <dbReference type="ARBA" id="ARBA00022857"/>
    </source>
</evidence>
<evidence type="ECO:0000259" key="16">
    <source>
        <dbReference type="Pfam" id="PF22468"/>
    </source>
</evidence>
<dbReference type="SUPFAM" id="SSF51735">
    <property type="entry name" value="NAD(P)-binding Rossmann-fold domains"/>
    <property type="match status" value="1"/>
</dbReference>
<evidence type="ECO:0000256" key="12">
    <source>
        <dbReference type="HAMAP-Rule" id="MF_00102"/>
    </source>
</evidence>
<dbReference type="Pfam" id="PF05173">
    <property type="entry name" value="DapB_C"/>
    <property type="match status" value="1"/>
</dbReference>
<dbReference type="InterPro" id="IPR023940">
    <property type="entry name" value="DHDPR_bac"/>
</dbReference>
<evidence type="ECO:0000256" key="6">
    <source>
        <dbReference type="ARBA" id="ARBA00022840"/>
    </source>
</evidence>
<dbReference type="GO" id="GO:0005524">
    <property type="term" value="F:ATP binding"/>
    <property type="evidence" value="ECO:0007669"/>
    <property type="project" value="UniProtKB-KW"/>
</dbReference>
<evidence type="ECO:0000256" key="4">
    <source>
        <dbReference type="ARBA" id="ARBA00022741"/>
    </source>
</evidence>
<keyword evidence="8 12" id="KW-0220">Diaminopimelate biosynthesis</keyword>
<dbReference type="SUPFAM" id="SSF55347">
    <property type="entry name" value="Glyceraldehyde-3-phosphate dehydrogenase-like, C-terminal domain"/>
    <property type="match status" value="1"/>
</dbReference>
<dbReference type="Gene3D" id="3.30.2130.10">
    <property type="entry name" value="VC0802-like"/>
    <property type="match status" value="1"/>
</dbReference>
<keyword evidence="4" id="KW-0547">Nucleotide-binding</keyword>
<dbReference type="UniPathway" id="UPA00034">
    <property type="reaction ID" value="UER00018"/>
</dbReference>
<dbReference type="GO" id="GO:0050661">
    <property type="term" value="F:NADP binding"/>
    <property type="evidence" value="ECO:0007669"/>
    <property type="project" value="UniProtKB-UniRule"/>
</dbReference>
<keyword evidence="7 12" id="KW-0521">NADP</keyword>
<proteinExistence type="inferred from homology"/>
<dbReference type="eggNOG" id="COG0527">
    <property type="taxonomic scope" value="Bacteria"/>
</dbReference>
<dbReference type="Gene3D" id="3.40.50.720">
    <property type="entry name" value="NAD(P)-binding Rossmann-like Domain"/>
    <property type="match status" value="1"/>
</dbReference>
<evidence type="ECO:0000256" key="2">
    <source>
        <dbReference type="ARBA" id="ARBA00022490"/>
    </source>
</evidence>
<dbReference type="STRING" id="158189.SpiBuddy_1118"/>
<feature type="active site" description="Proton donor/acceptor" evidence="12">
    <location>
        <position position="141"/>
    </location>
</feature>
<dbReference type="FunFam" id="3.30.360.10:FF:000009">
    <property type="entry name" value="4-hydroxy-tetrahydrodipicolinate reductase"/>
    <property type="match status" value="1"/>
</dbReference>
<dbReference type="PANTHER" id="PTHR20836">
    <property type="entry name" value="DIHYDRODIPICOLINATE REDUCTASE"/>
    <property type="match status" value="1"/>
</dbReference>
<evidence type="ECO:0000256" key="1">
    <source>
        <dbReference type="ARBA" id="ARBA00006642"/>
    </source>
</evidence>
<keyword evidence="2 12" id="KW-0963">Cytoplasm</keyword>
<comment type="pathway">
    <text evidence="12">Amino-acid biosynthesis; L-lysine biosynthesis via DAP pathway; (S)-tetrahydrodipicolinate from L-aspartate: step 4/4.</text>
</comment>
<comment type="similarity">
    <text evidence="1 12">Belongs to the DapB family.</text>
</comment>
<comment type="catalytic activity">
    <reaction evidence="12">
        <text>(S)-2,3,4,5-tetrahydrodipicolinate + NAD(+) + H2O = (2S,4S)-4-hydroxy-2,3,4,5-tetrahydrodipicolinate + NADH + H(+)</text>
        <dbReference type="Rhea" id="RHEA:35323"/>
        <dbReference type="ChEBI" id="CHEBI:15377"/>
        <dbReference type="ChEBI" id="CHEBI:15378"/>
        <dbReference type="ChEBI" id="CHEBI:16845"/>
        <dbReference type="ChEBI" id="CHEBI:57540"/>
        <dbReference type="ChEBI" id="CHEBI:57945"/>
        <dbReference type="ChEBI" id="CHEBI:67139"/>
        <dbReference type="EC" id="1.17.1.8"/>
    </reaction>
</comment>
<evidence type="ECO:0000256" key="13">
    <source>
        <dbReference type="NCBIfam" id="TIGR00036"/>
    </source>
</evidence>
<keyword evidence="18" id="KW-1185">Reference proteome</keyword>
<dbReference type="PANTHER" id="PTHR20836:SF7">
    <property type="entry name" value="4-HYDROXY-TETRAHYDRODIPICOLINATE REDUCTASE"/>
    <property type="match status" value="1"/>
</dbReference>
<dbReference type="GO" id="GO:0051287">
    <property type="term" value="F:NAD binding"/>
    <property type="evidence" value="ECO:0007669"/>
    <property type="project" value="UniProtKB-UniRule"/>
</dbReference>
<dbReference type="CDD" id="cd04891">
    <property type="entry name" value="ACT_AK-LysC-DapG-like_1"/>
    <property type="match status" value="1"/>
</dbReference>
<evidence type="ECO:0000256" key="5">
    <source>
        <dbReference type="ARBA" id="ARBA00022777"/>
    </source>
</evidence>
<keyword evidence="5" id="KW-0418">Kinase</keyword>
<feature type="domain" description="Dihydrodipicolinate reductase C-terminal" evidence="15">
    <location>
        <begin position="114"/>
        <end position="248"/>
    </location>
</feature>
<dbReference type="AlphaFoldDB" id="F0RVF1"/>
<dbReference type="HAMAP" id="MF_00102">
    <property type="entry name" value="DapB"/>
    <property type="match status" value="1"/>
</dbReference>
<organism evidence="17 18">
    <name type="scientific">Sphaerochaeta globosa (strain ATCC BAA-1886 / DSM 22777 / Buddy)</name>
    <name type="common">Spirochaeta sp. (strain Buddy)</name>
    <dbReference type="NCBI Taxonomy" id="158189"/>
    <lineage>
        <taxon>Bacteria</taxon>
        <taxon>Pseudomonadati</taxon>
        <taxon>Spirochaetota</taxon>
        <taxon>Spirochaetia</taxon>
        <taxon>Spirochaetales</taxon>
        <taxon>Sphaerochaetaceae</taxon>
        <taxon>Sphaerochaeta</taxon>
    </lineage>
</organism>
<dbReference type="NCBIfam" id="TIGR00036">
    <property type="entry name" value="dapB"/>
    <property type="match status" value="1"/>
</dbReference>
<dbReference type="InterPro" id="IPR036291">
    <property type="entry name" value="NAD(P)-bd_dom_sf"/>
</dbReference>
<keyword evidence="17" id="KW-0808">Transferase</keyword>
<evidence type="ECO:0000256" key="10">
    <source>
        <dbReference type="ARBA" id="ARBA00023027"/>
    </source>
</evidence>
<dbReference type="RefSeq" id="WP_013606794.1">
    <property type="nucleotide sequence ID" value="NC_015152.1"/>
</dbReference>
<keyword evidence="10 12" id="KW-0520">NAD</keyword>
<comment type="caution">
    <text evidence="12">Was originally thought to be a dihydrodipicolinate reductase (DHDPR), catalyzing the conversion of dihydrodipicolinate to tetrahydrodipicolinate. However, it was shown in E.coli that the substrate of the enzymatic reaction is not dihydrodipicolinate (DHDP) but in fact (2S,4S)-4-hydroxy-2,3,4,5-tetrahydrodipicolinic acid (HTPA), the product released by the DapA-catalyzed reaction.</text>
</comment>
<dbReference type="InterPro" id="IPR022664">
    <property type="entry name" value="DapB_N_CS"/>
</dbReference>
<feature type="domain" description="Dihydrodipicolinate reductase N-terminal" evidence="14">
    <location>
        <begin position="2"/>
        <end position="111"/>
    </location>
</feature>
<feature type="binding site" evidence="12">
    <location>
        <begin position="84"/>
        <end position="86"/>
    </location>
    <ligand>
        <name>NAD(+)</name>
        <dbReference type="ChEBI" id="CHEBI:57540"/>
    </ligand>
</feature>
<dbReference type="GO" id="GO:0008839">
    <property type="term" value="F:4-hydroxy-tetrahydrodipicolinate reductase"/>
    <property type="evidence" value="ECO:0007669"/>
    <property type="project" value="UniProtKB-UniRule"/>
</dbReference>
<dbReference type="Gene3D" id="3.30.360.10">
    <property type="entry name" value="Dihydrodipicolinate Reductase, domain 2"/>
    <property type="match status" value="1"/>
</dbReference>
<evidence type="ECO:0000256" key="9">
    <source>
        <dbReference type="ARBA" id="ARBA00023002"/>
    </source>
</evidence>
<protein>
    <recommendedName>
        <fullName evidence="12 13">4-hydroxy-tetrahydrodipicolinate reductase</fullName>
        <shortName evidence="12">HTPA reductase</shortName>
        <ecNumber evidence="12 13">1.17.1.8</ecNumber>
    </recommendedName>
</protein>
<dbReference type="HOGENOM" id="CLU_047479_1_1_12"/>
<feature type="domain" description="Aspartokinase ACT" evidence="16">
    <location>
        <begin position="345"/>
        <end position="402"/>
    </location>
</feature>
<sequence length="404" mass="44296">MVRVILYGCSGRMGQVITTMVERIDNLCIVAGIDVCPSEREYQVYPSLFTCPVEADVLLDFSSPKSLHDYLDVAIERRLAVVVATTGLETLELNLLAAASEKIPVFRSGSMSLGVNLVQQLIKNAAKVLGEQFDVEIIEKHHNLKKDAPSGTALMLADSVNEGRTNKLRYVYGRHGNDSLRKNDELGIHSLRGGTIVGEHEVSFAGKDEVITIAHQAFSRQVFATGAVLATSYIFEKKPGMYTMQDMITAKSAITTLLAQPEQILVSIENIPRDMTLVTDLYGALASNDVFIDMISHTGATNGHIAIAFTINRKDLEKTRNVIAKLTEMQAQTKATISENITKLTVEGPGMEFQSGVAYKVFSCMAKADISIFAVTTSENKIEYAIHSTDVDKAIRIIKEEFAI</sequence>
<keyword evidence="11 12" id="KW-0457">Lysine biosynthesis</keyword>
<comment type="subcellular location">
    <subcellularLocation>
        <location evidence="12">Cytoplasm</location>
    </subcellularLocation>
</comment>
<evidence type="ECO:0000256" key="8">
    <source>
        <dbReference type="ARBA" id="ARBA00022915"/>
    </source>
</evidence>
<dbReference type="SUPFAM" id="SSF55021">
    <property type="entry name" value="ACT-like"/>
    <property type="match status" value="2"/>
</dbReference>
<feature type="binding site" evidence="12">
    <location>
        <position position="40"/>
    </location>
    <ligand>
        <name>NADP(+)</name>
        <dbReference type="ChEBI" id="CHEBI:58349"/>
    </ligand>
</feature>
<keyword evidence="9 12" id="KW-0560">Oxidoreductase</keyword>
<comment type="catalytic activity">
    <reaction evidence="12">
        <text>(S)-2,3,4,5-tetrahydrodipicolinate + NADP(+) + H2O = (2S,4S)-4-hydroxy-2,3,4,5-tetrahydrodipicolinate + NADPH + H(+)</text>
        <dbReference type="Rhea" id="RHEA:35331"/>
        <dbReference type="ChEBI" id="CHEBI:15377"/>
        <dbReference type="ChEBI" id="CHEBI:15378"/>
        <dbReference type="ChEBI" id="CHEBI:16845"/>
        <dbReference type="ChEBI" id="CHEBI:57783"/>
        <dbReference type="ChEBI" id="CHEBI:58349"/>
        <dbReference type="ChEBI" id="CHEBI:67139"/>
        <dbReference type="EC" id="1.17.1.8"/>
    </reaction>
</comment>
<dbReference type="PROSITE" id="PS01298">
    <property type="entry name" value="DAPB"/>
    <property type="match status" value="1"/>
</dbReference>
<keyword evidence="3 12" id="KW-0028">Amino-acid biosynthesis</keyword>
<dbReference type="Pfam" id="PF22468">
    <property type="entry name" value="ACT_9"/>
    <property type="match status" value="1"/>
</dbReference>
<keyword evidence="6" id="KW-0067">ATP-binding</keyword>
<dbReference type="GO" id="GO:0005829">
    <property type="term" value="C:cytosol"/>
    <property type="evidence" value="ECO:0007669"/>
    <property type="project" value="TreeGrafter"/>
</dbReference>
<evidence type="ECO:0000313" key="18">
    <source>
        <dbReference type="Proteomes" id="UP000008466"/>
    </source>
</evidence>
<evidence type="ECO:0000259" key="15">
    <source>
        <dbReference type="Pfam" id="PF05173"/>
    </source>
</evidence>
<dbReference type="KEGG" id="sbu:SpiBuddy_1118"/>
<dbReference type="InterPro" id="IPR022663">
    <property type="entry name" value="DapB_C"/>
</dbReference>
<reference evidence="18" key="1">
    <citation type="submission" date="2011-02" db="EMBL/GenBank/DDBJ databases">
        <title>Complete sequence of Spirochaeta sp. Buddy.</title>
        <authorList>
            <person name="Lucas S."/>
            <person name="Copeland A."/>
            <person name="Lapidus A."/>
            <person name="Cheng J.-F."/>
            <person name="Goodwin L."/>
            <person name="Pitluck S."/>
            <person name="Zeytun A."/>
            <person name="Detter J.C."/>
            <person name="Han C."/>
            <person name="Tapia R."/>
            <person name="Land M."/>
            <person name="Hauser L."/>
            <person name="Kyrpides N."/>
            <person name="Ivanova N."/>
            <person name="Mikhailova N."/>
            <person name="Pagani I."/>
            <person name="Ritalahti K.M."/>
            <person name="Loeffler F.E."/>
            <person name="Woyke T."/>
        </authorList>
    </citation>
    <scope>NUCLEOTIDE SEQUENCE [LARGE SCALE GENOMIC DNA]</scope>
    <source>
        <strain evidence="18">ATCC BAA-1886 / DSM 22777 / Buddy</strain>
    </source>
</reference>
<dbReference type="GO" id="GO:0009089">
    <property type="term" value="P:lysine biosynthetic process via diaminopimelate"/>
    <property type="evidence" value="ECO:0007669"/>
    <property type="project" value="UniProtKB-UniRule"/>
</dbReference>
<dbReference type="eggNOG" id="COG0289">
    <property type="taxonomic scope" value="Bacteria"/>
</dbReference>
<dbReference type="GO" id="GO:0019877">
    <property type="term" value="P:diaminopimelate biosynthetic process"/>
    <property type="evidence" value="ECO:0007669"/>
    <property type="project" value="UniProtKB-UniRule"/>
</dbReference>
<dbReference type="OrthoDB" id="9790352at2"/>
<dbReference type="InterPro" id="IPR000846">
    <property type="entry name" value="DapB_N"/>
</dbReference>
<dbReference type="InterPro" id="IPR054352">
    <property type="entry name" value="ACT_Aspartokinase"/>
</dbReference>
<dbReference type="GO" id="GO:0016726">
    <property type="term" value="F:oxidoreductase activity, acting on CH or CH2 groups, NAD or NADP as acceptor"/>
    <property type="evidence" value="ECO:0007669"/>
    <property type="project" value="UniProtKB-UniRule"/>
</dbReference>